<keyword evidence="1" id="KW-0732">Signal</keyword>
<accession>A0A9D9EJX9</accession>
<feature type="chain" id="PRO_5038408996" description="DUF4988 domain-containing protein" evidence="1">
    <location>
        <begin position="21"/>
        <end position="155"/>
    </location>
</feature>
<reference evidence="3" key="1">
    <citation type="submission" date="2020-10" db="EMBL/GenBank/DDBJ databases">
        <authorList>
            <person name="Gilroy R."/>
        </authorList>
    </citation>
    <scope>NUCLEOTIDE SEQUENCE</scope>
    <source>
        <strain evidence="3">20514</strain>
    </source>
</reference>
<dbReference type="InterPro" id="IPR032149">
    <property type="entry name" value="DUF4988"/>
</dbReference>
<reference evidence="3" key="2">
    <citation type="journal article" date="2021" name="PeerJ">
        <title>Extensive microbial diversity within the chicken gut microbiome revealed by metagenomics and culture.</title>
        <authorList>
            <person name="Gilroy R."/>
            <person name="Ravi A."/>
            <person name="Getino M."/>
            <person name="Pursley I."/>
            <person name="Horton D.L."/>
            <person name="Alikhan N.F."/>
            <person name="Baker D."/>
            <person name="Gharbi K."/>
            <person name="Hall N."/>
            <person name="Watson M."/>
            <person name="Adriaenssens E.M."/>
            <person name="Foster-Nyarko E."/>
            <person name="Jarju S."/>
            <person name="Secka A."/>
            <person name="Antonio M."/>
            <person name="Oren A."/>
            <person name="Chaudhuri R.R."/>
            <person name="La Ragione R."/>
            <person name="Hildebrand F."/>
            <person name="Pallen M.J."/>
        </authorList>
    </citation>
    <scope>NUCLEOTIDE SEQUENCE</scope>
    <source>
        <strain evidence="3">20514</strain>
    </source>
</reference>
<organism evidence="3 4">
    <name type="scientific">Candidatus Cryptobacteroides merdigallinarum</name>
    <dbReference type="NCBI Taxonomy" id="2840770"/>
    <lineage>
        <taxon>Bacteria</taxon>
        <taxon>Pseudomonadati</taxon>
        <taxon>Bacteroidota</taxon>
        <taxon>Bacteroidia</taxon>
        <taxon>Bacteroidales</taxon>
        <taxon>Candidatus Cryptobacteroides</taxon>
    </lineage>
</organism>
<dbReference type="AlphaFoldDB" id="A0A9D9EJX9"/>
<evidence type="ECO:0000259" key="2">
    <source>
        <dbReference type="Pfam" id="PF16378"/>
    </source>
</evidence>
<feature type="non-terminal residue" evidence="3">
    <location>
        <position position="155"/>
    </location>
</feature>
<gene>
    <name evidence="3" type="ORF">IAC29_03475</name>
</gene>
<evidence type="ECO:0000313" key="4">
    <source>
        <dbReference type="Proteomes" id="UP000810252"/>
    </source>
</evidence>
<sequence length="155" mass="16548">MKARKTLPLLLAALALTACKYDDSALWEQLDQNKEYIAASERIAALEVWQAKTNTNIQSTRTLLGSSDCITAVTPVTEAGVRVGYTITFLNSPAITIYNDENGVAGITPQIGVTKDDDGNWYWTLNGDLLTDGEGNVIQANGDSAPVPQLSTGAS</sequence>
<dbReference type="PROSITE" id="PS51257">
    <property type="entry name" value="PROKAR_LIPOPROTEIN"/>
    <property type="match status" value="1"/>
</dbReference>
<comment type="caution">
    <text evidence="3">The sequence shown here is derived from an EMBL/GenBank/DDBJ whole genome shotgun (WGS) entry which is preliminary data.</text>
</comment>
<dbReference type="Pfam" id="PF16378">
    <property type="entry name" value="DUF4988"/>
    <property type="match status" value="1"/>
</dbReference>
<name>A0A9D9EJX9_9BACT</name>
<evidence type="ECO:0000256" key="1">
    <source>
        <dbReference type="SAM" id="SignalP"/>
    </source>
</evidence>
<evidence type="ECO:0000313" key="3">
    <source>
        <dbReference type="EMBL" id="MBO8448315.1"/>
    </source>
</evidence>
<feature type="domain" description="DUF4988" evidence="2">
    <location>
        <begin position="40"/>
        <end position="144"/>
    </location>
</feature>
<dbReference type="Proteomes" id="UP000810252">
    <property type="component" value="Unassembled WGS sequence"/>
</dbReference>
<feature type="signal peptide" evidence="1">
    <location>
        <begin position="1"/>
        <end position="20"/>
    </location>
</feature>
<dbReference type="EMBL" id="JADIMQ010000050">
    <property type="protein sequence ID" value="MBO8448315.1"/>
    <property type="molecule type" value="Genomic_DNA"/>
</dbReference>
<proteinExistence type="predicted"/>
<protein>
    <recommendedName>
        <fullName evidence="2">DUF4988 domain-containing protein</fullName>
    </recommendedName>
</protein>